<organism evidence="1 2">
    <name type="scientific">Rhabditophanes sp. KR3021</name>
    <dbReference type="NCBI Taxonomy" id="114890"/>
    <lineage>
        <taxon>Eukaryota</taxon>
        <taxon>Metazoa</taxon>
        <taxon>Ecdysozoa</taxon>
        <taxon>Nematoda</taxon>
        <taxon>Chromadorea</taxon>
        <taxon>Rhabditida</taxon>
        <taxon>Tylenchina</taxon>
        <taxon>Panagrolaimomorpha</taxon>
        <taxon>Strongyloidoidea</taxon>
        <taxon>Alloionematidae</taxon>
        <taxon>Rhabditophanes</taxon>
    </lineage>
</organism>
<evidence type="ECO:0000313" key="2">
    <source>
        <dbReference type="WBParaSite" id="RSKR_0000005500.1"/>
    </source>
</evidence>
<name>A0AC35TFQ2_9BILA</name>
<sequence>MPLPKDVESWTHKSILIVQKTHKFLKVFPKTSTFCLDVDGQQCSIPWERTYWSYIKEFILEYQRITTDLYGPGIKQGRVITFDKTSSKVTPPWSAGHINYDDFYGGIGGSLITDQSECDIDKIGRSVGEAIEDLGQLSPLQLDVLGKWKAIERAKENSESVAYVGKDNTKKSVKWWVNSQLNHTKSEPKTLRNNATIVIIAADCDDSSAKTLLEETRLQKTQFNKLLLQQPKPDKSKIDGLRIVLINFITTPSASTESFIKIEDELDDESILFDRFDIFEQTNFRKTCNDLLVEIYGLSSLILKNIPMKDEANKAKLTVSVEILHPRCDIPYLGLPRYQDEDVFQLKEEVPIEESNPPQPTPKHFSHSSNIVAWGLPPKKTPTFVQSLPYTIADFTSREGMCASAYILHNNNNCFPEIFQLQPLDKGIEIAFAFAKGMDDEQLQLNVLDKHFYDTMLNIDIGKSAVKNAELCGRMFEVIEENMSNFEYSANSKPSYHIDFKKKRSFKGGFRSTGGEDVCFRTKLSQAHTFLGMKTLVKSTVTHRNRRMLDIISNFRFATPDHAAFFNAFVNRYFKKFVQAQAEDTQTTSPSNSGGSKILRSSKKSVFDMLLPKYKMLKLEFGAWSKSESVNENQTVLYKNLQNSKEIEKNRPIFDSRYYAVDPDDVLLRENNRYAPNYDSYPPIAPPPYWTCGPPLKINETAQYMYRDLVYFMTDVAYNPNKKVHREAIEEKMGKLKYMSNRNIQNQLNKPRDNRKRKLTFDLPCGKKMKLEVCNEDKDEATNNSTIVDLKTFEQLREQFKRAGQIPSYSSIKEKLKPLLADRSNCPLIKNSFFEGDQIFKDMLKEEEIKKAFCHYL</sequence>
<evidence type="ECO:0000313" key="1">
    <source>
        <dbReference type="Proteomes" id="UP000095286"/>
    </source>
</evidence>
<dbReference type="WBParaSite" id="RSKR_0000005500.1">
    <property type="protein sequence ID" value="RSKR_0000005500.1"/>
    <property type="gene ID" value="RSKR_0000005500"/>
</dbReference>
<accession>A0AC35TFQ2</accession>
<reference evidence="2" key="1">
    <citation type="submission" date="2016-11" db="UniProtKB">
        <authorList>
            <consortium name="WormBaseParasite"/>
        </authorList>
    </citation>
    <scope>IDENTIFICATION</scope>
    <source>
        <strain evidence="2">KR3021</strain>
    </source>
</reference>
<dbReference type="Proteomes" id="UP000095286">
    <property type="component" value="Unplaced"/>
</dbReference>
<proteinExistence type="predicted"/>
<protein>
    <submittedName>
        <fullName evidence="2">Protein asunder</fullName>
    </submittedName>
</protein>